<keyword evidence="2" id="KW-1185">Reference proteome</keyword>
<dbReference type="Proteomes" id="UP000017813">
    <property type="component" value="Unassembled WGS sequence"/>
</dbReference>
<comment type="caution">
    <text evidence="1">The sequence shown here is derived from an EMBL/GenBank/DDBJ whole genome shotgun (WGS) entry which is preliminary data.</text>
</comment>
<dbReference type="Pfam" id="PF00132">
    <property type="entry name" value="Hexapep"/>
    <property type="match status" value="1"/>
</dbReference>
<protein>
    <recommendedName>
        <fullName evidence="3">Gamma carbonic anhydrase family protein</fullName>
    </recommendedName>
</protein>
<dbReference type="InterPro" id="IPR011004">
    <property type="entry name" value="Trimer_LpxA-like_sf"/>
</dbReference>
<dbReference type="PANTHER" id="PTHR13061:SF56">
    <property type="entry name" value="PROTEIN YRDA"/>
    <property type="match status" value="1"/>
</dbReference>
<organism evidence="1 2">
    <name type="scientific">Simonsiella muelleri ATCC 29453</name>
    <dbReference type="NCBI Taxonomy" id="641147"/>
    <lineage>
        <taxon>Bacteria</taxon>
        <taxon>Pseudomonadati</taxon>
        <taxon>Pseudomonadota</taxon>
        <taxon>Betaproteobacteria</taxon>
        <taxon>Neisseriales</taxon>
        <taxon>Neisseriaceae</taxon>
        <taxon>Simonsiella</taxon>
    </lineage>
</organism>
<dbReference type="Gene3D" id="2.160.10.10">
    <property type="entry name" value="Hexapeptide repeat proteins"/>
    <property type="match status" value="1"/>
</dbReference>
<accession>V9HJV8</accession>
<dbReference type="STRING" id="641147.HMPREF9021_02184"/>
<dbReference type="InterPro" id="IPR047324">
    <property type="entry name" value="LbH_gamma_CA-like"/>
</dbReference>
<dbReference type="eggNOG" id="COG0663">
    <property type="taxonomic scope" value="Bacteria"/>
</dbReference>
<dbReference type="PANTHER" id="PTHR13061">
    <property type="entry name" value="DYNACTIN SUBUNIT P25"/>
    <property type="match status" value="1"/>
</dbReference>
<reference evidence="1 2" key="1">
    <citation type="submission" date="2010-03" db="EMBL/GenBank/DDBJ databases">
        <authorList>
            <consortium name="The Broad Institute Genome Sequencing Platform"/>
            <person name="Ward D."/>
            <person name="Earl A."/>
            <person name="Feldgarden M."/>
            <person name="Gevers D."/>
            <person name="Young S."/>
            <person name="Zeng Q."/>
            <person name="Koehrsen M."/>
            <person name="Alvarado L."/>
            <person name="Berlin A.M."/>
            <person name="Borenstein D."/>
            <person name="Chapman S.B."/>
            <person name="Chen Z."/>
            <person name="Engels R."/>
            <person name="Freedman E."/>
            <person name="Gellesch M."/>
            <person name="Goldberg J."/>
            <person name="Griggs A."/>
            <person name="Gujja S."/>
            <person name="Heilman E.R."/>
            <person name="Heiman D.I."/>
            <person name="Hepburn T.A."/>
            <person name="Howarth C."/>
            <person name="Jen D."/>
            <person name="Larson L."/>
            <person name="Mehta T."/>
            <person name="Park D."/>
            <person name="Pearson M."/>
            <person name="Richards J."/>
            <person name="Roberts A."/>
            <person name="Saif S."/>
            <person name="Shea T.D."/>
            <person name="Shenoy N."/>
            <person name="Sisk P."/>
            <person name="Stolte C."/>
            <person name="Sykes S.N."/>
            <person name="Walk T."/>
            <person name="White J."/>
            <person name="Yandava C."/>
            <person name="Izard J."/>
            <person name="Baranova O.V."/>
            <person name="Blanton J.M."/>
            <person name="Tanner A.C."/>
            <person name="Dewhirst F."/>
            <person name="Haas B."/>
            <person name="Nusbaum C."/>
            <person name="Birren B."/>
        </authorList>
    </citation>
    <scope>NUCLEOTIDE SEQUENCE [LARGE SCALE GENOMIC DNA]</scope>
    <source>
        <strain evidence="1 2">ATCC 29453</strain>
    </source>
</reference>
<dbReference type="HOGENOM" id="CLU_064827_7_0_4"/>
<proteinExistence type="predicted"/>
<dbReference type="InterPro" id="IPR050484">
    <property type="entry name" value="Transf_Hexapept/Carb_Anhydrase"/>
</dbReference>
<name>V9HJV8_9NEIS</name>
<sequence length="179" mass="19549">MLRPYPPHSPQIDATAFVDDTAVVIGDVVIGEQSSVWMNAVIRGDVNSIHIGKRSSVQDLSMLHVSHKNADKPNGSPLTIGDDVTIGHMVMLHGCTIGNRVLVGMHSTILDDVIIEDDVMIGAASLVPPRKRLESGYLYMGSPVQKVRELTVQEKEFLRYSANHYVKLAATHQASLVVK</sequence>
<gene>
    <name evidence="1" type="ORF">HMPREF9021_02184</name>
</gene>
<dbReference type="CDD" id="cd04645">
    <property type="entry name" value="LbH_gamma_CA_like"/>
    <property type="match status" value="1"/>
</dbReference>
<dbReference type="RefSeq" id="WP_002641843.1">
    <property type="nucleotide sequence ID" value="NZ_CP019448.1"/>
</dbReference>
<dbReference type="SUPFAM" id="SSF51161">
    <property type="entry name" value="Trimeric LpxA-like enzymes"/>
    <property type="match status" value="1"/>
</dbReference>
<dbReference type="InterPro" id="IPR001451">
    <property type="entry name" value="Hexapep"/>
</dbReference>
<dbReference type="EMBL" id="ADCY02000027">
    <property type="protein sequence ID" value="EFG29986.1"/>
    <property type="molecule type" value="Genomic_DNA"/>
</dbReference>
<evidence type="ECO:0000313" key="2">
    <source>
        <dbReference type="Proteomes" id="UP000017813"/>
    </source>
</evidence>
<evidence type="ECO:0008006" key="3">
    <source>
        <dbReference type="Google" id="ProtNLM"/>
    </source>
</evidence>
<reference evidence="1 2" key="2">
    <citation type="submission" date="2011-10" db="EMBL/GenBank/DDBJ databases">
        <title>The Genome Sequence of Simonsiella muelleri ATCC 29453.</title>
        <authorList>
            <consortium name="The Broad Institute Genome Sequencing Platform"/>
            <consortium name="The Broad Institute Genome Sequencing Center for Infectious Disease"/>
            <person name="Earl A."/>
            <person name="Ward D."/>
            <person name="Feldgarden M."/>
            <person name="Gevers D."/>
            <person name="Izard J."/>
            <person name="Baranova O.V."/>
            <person name="Blanton J.M."/>
            <person name="Tanner A.C."/>
            <person name="Dewhirst F."/>
            <person name="Young S.K."/>
            <person name="Zeng Q."/>
            <person name="Gargeya S."/>
            <person name="Fitzgerald M."/>
            <person name="Haas B."/>
            <person name="Abouelleil A."/>
            <person name="Alvarado L."/>
            <person name="Arachchi H.M."/>
            <person name="Berlin A."/>
            <person name="Brown A."/>
            <person name="Chapman S.B."/>
            <person name="Chen Z."/>
            <person name="Dunbar C."/>
            <person name="Freedman E."/>
            <person name="Gearin G."/>
            <person name="Goldberg J."/>
            <person name="Griggs A."/>
            <person name="Gujja S."/>
            <person name="Heiman D."/>
            <person name="Howarth C."/>
            <person name="Larson L."/>
            <person name="Lui A."/>
            <person name="MacDonald P.J.P."/>
            <person name="Montmayeur A."/>
            <person name="Murphy C."/>
            <person name="Neiman D."/>
            <person name="Pearson M."/>
            <person name="Priest M."/>
            <person name="Roberts A."/>
            <person name="Saif S."/>
            <person name="Shea T."/>
            <person name="Shenoy N."/>
            <person name="Sisk P."/>
            <person name="Stolte C."/>
            <person name="Sykes S."/>
            <person name="Wortman J."/>
            <person name="Nusbaum C."/>
            <person name="Birren B."/>
        </authorList>
    </citation>
    <scope>NUCLEOTIDE SEQUENCE [LARGE SCALE GENOMIC DNA]</scope>
    <source>
        <strain evidence="1 2">ATCC 29453</strain>
    </source>
</reference>
<dbReference type="AlphaFoldDB" id="V9HJV8"/>
<evidence type="ECO:0000313" key="1">
    <source>
        <dbReference type="EMBL" id="EFG29986.1"/>
    </source>
</evidence>